<dbReference type="InParanoid" id="A0A1S0TZI9"/>
<gene>
    <name evidence="1" type="ORF">LOAG_05617</name>
</gene>
<organism evidence="1">
    <name type="scientific">Loa loa</name>
    <name type="common">Eye worm</name>
    <name type="synonym">Filaria loa</name>
    <dbReference type="NCBI Taxonomy" id="7209"/>
    <lineage>
        <taxon>Eukaryota</taxon>
        <taxon>Metazoa</taxon>
        <taxon>Ecdysozoa</taxon>
        <taxon>Nematoda</taxon>
        <taxon>Chromadorea</taxon>
        <taxon>Rhabditida</taxon>
        <taxon>Spirurina</taxon>
        <taxon>Spiruromorpha</taxon>
        <taxon>Filarioidea</taxon>
        <taxon>Onchocercidae</taxon>
        <taxon>Loa</taxon>
    </lineage>
</organism>
<dbReference type="KEGG" id="loa:LOAG_05617"/>
<sequence>MQQTIEERCRVITMQTFWIVYFDLFTSYYNQLRSCVGPCMCFRFRWFCSTNTVTLLTFFFYNRAELLKQHMLSPFLTTHIKTKLAMNTVNSALPHQYNLFPYNRFMDFRLKKIKNKLRIKKNERAPAFGRGYLFKERITA</sequence>
<evidence type="ECO:0000313" key="1">
    <source>
        <dbReference type="EMBL" id="EFO22867.1"/>
    </source>
</evidence>
<accession>A0A1S0TZI9</accession>
<protein>
    <submittedName>
        <fullName evidence="1">Uncharacterized protein</fullName>
    </submittedName>
</protein>
<proteinExistence type="predicted"/>
<dbReference type="CTD" id="9943028"/>
<reference evidence="1" key="1">
    <citation type="submission" date="2012-04" db="EMBL/GenBank/DDBJ databases">
        <title>The Genome Sequence of Loa loa.</title>
        <authorList>
            <consortium name="The Broad Institute Genome Sequencing Platform"/>
            <consortium name="Broad Institute Genome Sequencing Center for Infectious Disease"/>
            <person name="Nutman T.B."/>
            <person name="Fink D.L."/>
            <person name="Russ C."/>
            <person name="Young S."/>
            <person name="Zeng Q."/>
            <person name="Gargeya S."/>
            <person name="Alvarado L."/>
            <person name="Berlin A."/>
            <person name="Chapman S.B."/>
            <person name="Chen Z."/>
            <person name="Freedman E."/>
            <person name="Gellesch M."/>
            <person name="Goldberg J."/>
            <person name="Griggs A."/>
            <person name="Gujja S."/>
            <person name="Heilman E.R."/>
            <person name="Heiman D."/>
            <person name="Howarth C."/>
            <person name="Mehta T."/>
            <person name="Neiman D."/>
            <person name="Pearson M."/>
            <person name="Roberts A."/>
            <person name="Saif S."/>
            <person name="Shea T."/>
            <person name="Shenoy N."/>
            <person name="Sisk P."/>
            <person name="Stolte C."/>
            <person name="Sykes S."/>
            <person name="White J."/>
            <person name="Yandava C."/>
            <person name="Haas B."/>
            <person name="Henn M.R."/>
            <person name="Nusbaum C."/>
            <person name="Birren B."/>
        </authorList>
    </citation>
    <scope>NUCLEOTIDE SEQUENCE [LARGE SCALE GENOMIC DNA]</scope>
</reference>
<name>A0A1S0TZI9_LOALO</name>
<dbReference type="GeneID" id="9943028"/>
<dbReference type="RefSeq" id="XP_003141202.1">
    <property type="nucleotide sequence ID" value="XM_003141154.1"/>
</dbReference>
<dbReference type="EMBL" id="JH712094">
    <property type="protein sequence ID" value="EFO22867.1"/>
    <property type="molecule type" value="Genomic_DNA"/>
</dbReference>
<dbReference type="AlphaFoldDB" id="A0A1S0TZI9"/>